<dbReference type="RefSeq" id="WP_013139479.1">
    <property type="nucleotide sequence ID" value="NC_014168.1"/>
</dbReference>
<proteinExistence type="predicted"/>
<dbReference type="HOGENOM" id="CLU_1546537_0_0_11"/>
<dbReference type="EMBL" id="CP001958">
    <property type="protein sequence ID" value="ADG99030.1"/>
    <property type="molecule type" value="Genomic_DNA"/>
</dbReference>
<dbReference type="Proteomes" id="UP000002247">
    <property type="component" value="Chromosome"/>
</dbReference>
<evidence type="ECO:0000313" key="3">
    <source>
        <dbReference type="Proteomes" id="UP000002247"/>
    </source>
</evidence>
<name>D6ZC61_SEGRD</name>
<gene>
    <name evidence="2" type="ordered locus">Srot_2595</name>
</gene>
<keyword evidence="1" id="KW-0732">Signal</keyword>
<organism evidence="2 3">
    <name type="scientific">Segniliparus rotundus (strain ATCC BAA-972 / CDC 1076 / CIP 108378 / DSM 44985 / JCM 13578)</name>
    <dbReference type="NCBI Taxonomy" id="640132"/>
    <lineage>
        <taxon>Bacteria</taxon>
        <taxon>Bacillati</taxon>
        <taxon>Actinomycetota</taxon>
        <taxon>Actinomycetes</taxon>
        <taxon>Mycobacteriales</taxon>
        <taxon>Segniliparaceae</taxon>
        <taxon>Segniliparus</taxon>
    </lineage>
</organism>
<reference evidence="2 3" key="1">
    <citation type="journal article" date="2010" name="Stand. Genomic Sci.">
        <title>Complete genome sequence of Segniliparus rotundus type strain (CDC 1076).</title>
        <authorList>
            <person name="Sikorski J."/>
            <person name="Lapidus A."/>
            <person name="Copeland A."/>
            <person name="Misra M."/>
            <person name="Glavina Del Rio T."/>
            <person name="Nolan M."/>
            <person name="Lucas S."/>
            <person name="Chen F."/>
            <person name="Tice H."/>
            <person name="Cheng J.F."/>
            <person name="Jando M."/>
            <person name="Schneider S."/>
            <person name="Bruce D."/>
            <person name="Goodwin L."/>
            <person name="Pitluck S."/>
            <person name="Liolios K."/>
            <person name="Mikhailova N."/>
            <person name="Pati A."/>
            <person name="Ivanova N."/>
            <person name="Mavromatis K."/>
            <person name="Chen A."/>
            <person name="Palaniappan K."/>
            <person name="Chertkov O."/>
            <person name="Land M."/>
            <person name="Hauser L."/>
            <person name="Chang Y.J."/>
            <person name="Jeffries C.D."/>
            <person name="Brettin T."/>
            <person name="Detter J.C."/>
            <person name="Han C."/>
            <person name="Rohde M."/>
            <person name="Goker M."/>
            <person name="Bristow J."/>
            <person name="Eisen J.A."/>
            <person name="Markowitz V."/>
            <person name="Hugenholtz P."/>
            <person name="Kyrpides N.C."/>
            <person name="Klenk H.P."/>
        </authorList>
    </citation>
    <scope>NUCLEOTIDE SEQUENCE [LARGE SCALE GENOMIC DNA]</scope>
    <source>
        <strain evidence="3">ATCC BAA-972 / CDC 1076 / CIP 108378 / DSM 44985 / JCM 13578</strain>
    </source>
</reference>
<dbReference type="OrthoDB" id="3556183at2"/>
<feature type="signal peptide" evidence="1">
    <location>
        <begin position="1"/>
        <end position="27"/>
    </location>
</feature>
<dbReference type="AlphaFoldDB" id="D6ZC61"/>
<evidence type="ECO:0000256" key="1">
    <source>
        <dbReference type="SAM" id="SignalP"/>
    </source>
</evidence>
<dbReference type="KEGG" id="srt:Srot_2595"/>
<feature type="chain" id="PRO_5003091515" evidence="1">
    <location>
        <begin position="28"/>
        <end position="173"/>
    </location>
</feature>
<keyword evidence="3" id="KW-1185">Reference proteome</keyword>
<accession>D6ZC61</accession>
<protein>
    <submittedName>
        <fullName evidence="2">Uncharacterized protein</fullName>
    </submittedName>
</protein>
<evidence type="ECO:0000313" key="2">
    <source>
        <dbReference type="EMBL" id="ADG99030.1"/>
    </source>
</evidence>
<sequence length="173" mass="18234">MLGRVRTGIVVAAVFAGLIVPALPASANVAYHTVEYSIEAVGGASAATARYTTDLRNHADATEKHLQEDQVDLPWTLELQVGESDFARAGSAPDSKPFKGLDLGLTAISTDGMDLDNSMTDDGGIIKGPEAWNSWTGGAGRSSAYTCRITVDGEVVAEQTMKGLCSVQYKKRA</sequence>